<protein>
    <submittedName>
        <fullName evidence="1">Uncharacterized protein</fullName>
    </submittedName>
</protein>
<proteinExistence type="predicted"/>
<gene>
    <name evidence="1" type="ORF">LCGC14_0964910</name>
</gene>
<comment type="caution">
    <text evidence="1">The sequence shown here is derived from an EMBL/GenBank/DDBJ whole genome shotgun (WGS) entry which is preliminary data.</text>
</comment>
<dbReference type="EMBL" id="LAZR01003510">
    <property type="protein sequence ID" value="KKN17533.1"/>
    <property type="molecule type" value="Genomic_DNA"/>
</dbReference>
<evidence type="ECO:0000313" key="1">
    <source>
        <dbReference type="EMBL" id="KKN17533.1"/>
    </source>
</evidence>
<accession>A0A0F9RJX6</accession>
<dbReference type="AlphaFoldDB" id="A0A0F9RJX6"/>
<sequence length="114" mass="12466">MDYPNEQIERLASFIMEEVPGEPSASEGAVDCAIRILREKMATKACLHCGGPVQERALLNRPANPYSDDAHEDCWDGFWCPSCQEHWSQVGASEDDLCPRALATEPALASSVGD</sequence>
<reference evidence="1" key="1">
    <citation type="journal article" date="2015" name="Nature">
        <title>Complex archaea that bridge the gap between prokaryotes and eukaryotes.</title>
        <authorList>
            <person name="Spang A."/>
            <person name="Saw J.H."/>
            <person name="Jorgensen S.L."/>
            <person name="Zaremba-Niedzwiedzka K."/>
            <person name="Martijn J."/>
            <person name="Lind A.E."/>
            <person name="van Eijk R."/>
            <person name="Schleper C."/>
            <person name="Guy L."/>
            <person name="Ettema T.J."/>
        </authorList>
    </citation>
    <scope>NUCLEOTIDE SEQUENCE</scope>
</reference>
<name>A0A0F9RJX6_9ZZZZ</name>
<organism evidence="1">
    <name type="scientific">marine sediment metagenome</name>
    <dbReference type="NCBI Taxonomy" id="412755"/>
    <lineage>
        <taxon>unclassified sequences</taxon>
        <taxon>metagenomes</taxon>
        <taxon>ecological metagenomes</taxon>
    </lineage>
</organism>